<dbReference type="EMBL" id="CSTE01000002">
    <property type="protein sequence ID" value="CQR49756.1"/>
    <property type="molecule type" value="Genomic_DNA"/>
</dbReference>
<feature type="compositionally biased region" description="Basic and acidic residues" evidence="1">
    <location>
        <begin position="407"/>
        <end position="421"/>
    </location>
</feature>
<feature type="compositionally biased region" description="Low complexity" evidence="1">
    <location>
        <begin position="429"/>
        <end position="438"/>
    </location>
</feature>
<feature type="compositionally biased region" description="Acidic residues" evidence="1">
    <location>
        <begin position="454"/>
        <end position="503"/>
    </location>
</feature>
<dbReference type="AlphaFoldDB" id="A0A0D6JPB5"/>
<keyword evidence="3" id="KW-1185">Reference proteome</keyword>
<evidence type="ECO:0000313" key="3">
    <source>
        <dbReference type="Proteomes" id="UP000198902"/>
    </source>
</evidence>
<accession>A0A0D6JPB5</accession>
<name>A0A0D6JPB5_9EURY</name>
<protein>
    <submittedName>
        <fullName evidence="2">Uncharacterized protein</fullName>
    </submittedName>
</protein>
<organism evidence="2 3">
    <name type="scientific">Haloferax massiliensis</name>
    <dbReference type="NCBI Taxonomy" id="1476858"/>
    <lineage>
        <taxon>Archaea</taxon>
        <taxon>Methanobacteriati</taxon>
        <taxon>Methanobacteriota</taxon>
        <taxon>Stenosarchaea group</taxon>
        <taxon>Halobacteria</taxon>
        <taxon>Halobacteriales</taxon>
        <taxon>Haloferacaceae</taxon>
        <taxon>Haloferax</taxon>
    </lineage>
</organism>
<dbReference type="SUPFAM" id="SSF49464">
    <property type="entry name" value="Carboxypeptidase regulatory domain-like"/>
    <property type="match status" value="1"/>
</dbReference>
<feature type="region of interest" description="Disordered" evidence="1">
    <location>
        <begin position="385"/>
        <end position="518"/>
    </location>
</feature>
<evidence type="ECO:0000313" key="2">
    <source>
        <dbReference type="EMBL" id="CQR49756.1"/>
    </source>
</evidence>
<dbReference type="OrthoDB" id="271937at2157"/>
<dbReference type="RefSeq" id="WP_089777613.1">
    <property type="nucleotide sequence ID" value="NZ_CABLRR010000002.1"/>
</dbReference>
<sequence>MRGSKHLTVVMVVAMLAVAMVPGTVGAASTDALHVGVTQDAGTGDATVTVTRNETAVENATVVVESSGNYAGNGTYATGANGTVDLPNPQERVNATFTVTEGNNTTSTSVVLVPLDESLDVSVEADDANDTVVATVTQYGDAVEGASVMVNGTDYADNGTYETDADGTVEVAEPTTTTNLTFVAMEGDLTAETTVAVEGDDLSVSAEVDDANDTVVATVTQDGEPVENASVQVNGTDYAGNGTYETDANGTVEVAEPTTTTNLTFVATADGLTAETTVAVETDDLNVSVSQDGNESVTITVTEDGEPVENASVAVDGNYTDAGEYETDANGTVDLISPLQTVTVDVTAEYDGLSAETTVTLQGEVAAEDPFGQLVSSFVERLKDTGSDGPLGQAVSDFVTENNPGNADDKRPDHAGPKNSDDADDDGDAPGNSANAKNGNGGGPPDHANNDKVSDEEDQESDDDETETADDSSDDDSSDDDSSDDDSSDDDSSDDDSSDDDESNGNGNGGGPPDHANN</sequence>
<proteinExistence type="predicted"/>
<evidence type="ECO:0000256" key="1">
    <source>
        <dbReference type="SAM" id="MobiDB-lite"/>
    </source>
</evidence>
<dbReference type="InterPro" id="IPR008969">
    <property type="entry name" value="CarboxyPept-like_regulatory"/>
</dbReference>
<dbReference type="Proteomes" id="UP000198902">
    <property type="component" value="Unassembled WGS sequence"/>
</dbReference>
<gene>
    <name evidence="2" type="ORF">BN996_01225</name>
</gene>
<reference evidence="3" key="1">
    <citation type="submission" date="2015-03" db="EMBL/GenBank/DDBJ databases">
        <authorList>
            <person name="Urmite Genomes"/>
        </authorList>
    </citation>
    <scope>NUCLEOTIDE SEQUENCE [LARGE SCALE GENOMIC DNA]</scope>
    <source>
        <strain evidence="3">Arc-Hr</strain>
    </source>
</reference>